<keyword evidence="1" id="KW-0378">Hydrolase</keyword>
<keyword evidence="1" id="KW-0540">Nuclease</keyword>
<evidence type="ECO:0000313" key="2">
    <source>
        <dbReference type="Proteomes" id="UP000634229"/>
    </source>
</evidence>
<protein>
    <submittedName>
        <fullName evidence="1">Endonuclease/exonuclease/phosphatase family protein</fullName>
    </submittedName>
</protein>
<dbReference type="Proteomes" id="UP000634229">
    <property type="component" value="Unassembled WGS sequence"/>
</dbReference>
<dbReference type="SUPFAM" id="SSF56219">
    <property type="entry name" value="DNase I-like"/>
    <property type="match status" value="1"/>
</dbReference>
<dbReference type="InterPro" id="IPR036691">
    <property type="entry name" value="Endo/exonu/phosph_ase_sf"/>
</dbReference>
<gene>
    <name evidence="1" type="ORF">JK363_23115</name>
</gene>
<dbReference type="GO" id="GO:0004519">
    <property type="term" value="F:endonuclease activity"/>
    <property type="evidence" value="ECO:0007669"/>
    <property type="project" value="UniProtKB-KW"/>
</dbReference>
<proteinExistence type="predicted"/>
<dbReference type="RefSeq" id="WP_201876910.1">
    <property type="nucleotide sequence ID" value="NZ_JAERRF010000013.1"/>
</dbReference>
<keyword evidence="1" id="KW-0255">Endonuclease</keyword>
<organism evidence="1 2">
    <name type="scientific">Streptomyces coffeae</name>
    <dbReference type="NCBI Taxonomy" id="621382"/>
    <lineage>
        <taxon>Bacteria</taxon>
        <taxon>Bacillati</taxon>
        <taxon>Actinomycetota</taxon>
        <taxon>Actinomycetes</taxon>
        <taxon>Kitasatosporales</taxon>
        <taxon>Streptomycetaceae</taxon>
        <taxon>Streptomyces</taxon>
    </lineage>
</organism>
<dbReference type="EMBL" id="JAERRF010000013">
    <property type="protein sequence ID" value="MBL1099505.1"/>
    <property type="molecule type" value="Genomic_DNA"/>
</dbReference>
<comment type="caution">
    <text evidence="1">The sequence shown here is derived from an EMBL/GenBank/DDBJ whole genome shotgun (WGS) entry which is preliminary data.</text>
</comment>
<evidence type="ECO:0000313" key="1">
    <source>
        <dbReference type="EMBL" id="MBL1099505.1"/>
    </source>
</evidence>
<reference evidence="1 2" key="1">
    <citation type="submission" date="2021-01" db="EMBL/GenBank/DDBJ databases">
        <title>WGS of actinomycetes isolated from Thailand.</title>
        <authorList>
            <person name="Thawai C."/>
        </authorList>
    </citation>
    <scope>NUCLEOTIDE SEQUENCE [LARGE SCALE GENOMIC DNA]</scope>
    <source>
        <strain evidence="1 2">CA1R205</strain>
    </source>
</reference>
<accession>A0ABS1NHY2</accession>
<keyword evidence="2" id="KW-1185">Reference proteome</keyword>
<dbReference type="Gene3D" id="3.60.10.10">
    <property type="entry name" value="Endonuclease/exonuclease/phosphatase"/>
    <property type="match status" value="1"/>
</dbReference>
<name>A0ABS1NHY2_9ACTN</name>
<sequence length="302" mass="33536">MQITVLCWNFERNGADDPAKRLRAHEKLVSLNPHLVFRQEMWGADANGNAIMYELEDVLGLRGWLGPQSCTAVFADPRVFRTLREWPNTGPMWVLPPTALTMRYLPAGNEAIPLAVASYHLNYASPTNRLAEAEWLSTWADKKWTTPDGETVRMPALFGGDNNGYPAPGLDGDLALPELAKINDQPHRLHRSYIGPNGTRLMDTRPDEALRTAGMEDVARQWATARGGDKTAVSRTVNACETHGPDSRIDRIYVTTDLLDAVTGVDVIEVPLDLSDHHIVRLTLDGERLSDILNRQPIEVAA</sequence>